<dbReference type="AlphaFoldDB" id="A0A0G0HLE1"/>
<dbReference type="Proteomes" id="UP000034603">
    <property type="component" value="Unassembled WGS sequence"/>
</dbReference>
<sequence length="216" mass="24216">MIKIIPAVLTNDKNTALEQIRAVEGIAERVSIDIIDGRYAENKTIDPLILADFNSPLVFDYQLMVYEPINWIDKCVSSHADRIIGHVEFMNDQKDFITKVKESGAKPGLGLDLNTPLEKIQTEVFGHISVLLLMSVKAGFSSQKFDESVYKKIEQAMQLRVMNNFSFSIQIDGGVDKEIAKKLDVMGVEEVSITSKVFQGNPSFNLNEINTYLSQP</sequence>
<organism evidence="3 4">
    <name type="scientific">Candidatus Woesebacteria bacterium GW2011_GWA1_37_8</name>
    <dbReference type="NCBI Taxonomy" id="1618546"/>
    <lineage>
        <taxon>Bacteria</taxon>
        <taxon>Candidatus Woeseibacteriota</taxon>
    </lineage>
</organism>
<dbReference type="GO" id="GO:0046872">
    <property type="term" value="F:metal ion binding"/>
    <property type="evidence" value="ECO:0007669"/>
    <property type="project" value="UniProtKB-KW"/>
</dbReference>
<keyword evidence="1" id="KW-0479">Metal-binding</keyword>
<evidence type="ECO:0000256" key="2">
    <source>
        <dbReference type="ARBA" id="ARBA00023235"/>
    </source>
</evidence>
<evidence type="ECO:0000256" key="1">
    <source>
        <dbReference type="ARBA" id="ARBA00022723"/>
    </source>
</evidence>
<dbReference type="GO" id="GO:0005975">
    <property type="term" value="P:carbohydrate metabolic process"/>
    <property type="evidence" value="ECO:0007669"/>
    <property type="project" value="InterPro"/>
</dbReference>
<dbReference type="Pfam" id="PF00834">
    <property type="entry name" value="Ribul_P_3_epim"/>
    <property type="match status" value="1"/>
</dbReference>
<proteinExistence type="predicted"/>
<name>A0A0G0HLE1_9BACT</name>
<accession>A0A0G0HLE1</accession>
<protein>
    <submittedName>
        <fullName evidence="3">Ribulose-phosphate 3-epimerase</fullName>
    </submittedName>
</protein>
<dbReference type="InterPro" id="IPR000056">
    <property type="entry name" value="Ribul_P_3_epim-like"/>
</dbReference>
<reference evidence="3 4" key="1">
    <citation type="journal article" date="2015" name="Nature">
        <title>rRNA introns, odd ribosomes, and small enigmatic genomes across a large radiation of phyla.</title>
        <authorList>
            <person name="Brown C.T."/>
            <person name="Hug L.A."/>
            <person name="Thomas B.C."/>
            <person name="Sharon I."/>
            <person name="Castelle C.J."/>
            <person name="Singh A."/>
            <person name="Wilkins M.J."/>
            <person name="Williams K.H."/>
            <person name="Banfield J.F."/>
        </authorList>
    </citation>
    <scope>NUCLEOTIDE SEQUENCE [LARGE SCALE GENOMIC DNA]</scope>
</reference>
<keyword evidence="2" id="KW-0413">Isomerase</keyword>
<dbReference type="SUPFAM" id="SSF51366">
    <property type="entry name" value="Ribulose-phoshate binding barrel"/>
    <property type="match status" value="1"/>
</dbReference>
<dbReference type="PANTHER" id="PTHR11749">
    <property type="entry name" value="RIBULOSE-5-PHOSPHATE-3-EPIMERASE"/>
    <property type="match status" value="1"/>
</dbReference>
<dbReference type="Gene3D" id="3.20.20.70">
    <property type="entry name" value="Aldolase class I"/>
    <property type="match status" value="1"/>
</dbReference>
<dbReference type="InterPro" id="IPR013785">
    <property type="entry name" value="Aldolase_TIM"/>
</dbReference>
<gene>
    <name evidence="3" type="ORF">US62_C0036G0009</name>
</gene>
<dbReference type="EMBL" id="LBTR01000036">
    <property type="protein sequence ID" value="KKQ43993.1"/>
    <property type="molecule type" value="Genomic_DNA"/>
</dbReference>
<dbReference type="InterPro" id="IPR011060">
    <property type="entry name" value="RibuloseP-bd_barrel"/>
</dbReference>
<evidence type="ECO:0000313" key="4">
    <source>
        <dbReference type="Proteomes" id="UP000034603"/>
    </source>
</evidence>
<evidence type="ECO:0000313" key="3">
    <source>
        <dbReference type="EMBL" id="KKQ43993.1"/>
    </source>
</evidence>
<comment type="caution">
    <text evidence="3">The sequence shown here is derived from an EMBL/GenBank/DDBJ whole genome shotgun (WGS) entry which is preliminary data.</text>
</comment>
<dbReference type="GO" id="GO:0016857">
    <property type="term" value="F:racemase and epimerase activity, acting on carbohydrates and derivatives"/>
    <property type="evidence" value="ECO:0007669"/>
    <property type="project" value="InterPro"/>
</dbReference>